<dbReference type="FunFam" id="1.10.472.80:FF:000034">
    <property type="entry name" value="TBC1 domain family member 5"/>
    <property type="match status" value="1"/>
</dbReference>
<gene>
    <name evidence="4" type="ORF">OIU85_012162</name>
</gene>
<feature type="domain" description="Rab-GAP TBC" evidence="3">
    <location>
        <begin position="1"/>
        <end position="227"/>
    </location>
</feature>
<evidence type="ECO:0000313" key="5">
    <source>
        <dbReference type="Proteomes" id="UP001151529"/>
    </source>
</evidence>
<dbReference type="Proteomes" id="UP001151529">
    <property type="component" value="Chromosome 18"/>
</dbReference>
<evidence type="ECO:0000259" key="3">
    <source>
        <dbReference type="PROSITE" id="PS50086"/>
    </source>
</evidence>
<dbReference type="Gene3D" id="1.10.472.80">
    <property type="entry name" value="Ypt/Rab-GAP domain of gyp1p, domain 3"/>
    <property type="match status" value="1"/>
</dbReference>
<keyword evidence="5" id="KW-1185">Reference proteome</keyword>
<organism evidence="4 5">
    <name type="scientific">Salix viminalis</name>
    <name type="common">Common osier</name>
    <name type="synonym">Basket willow</name>
    <dbReference type="NCBI Taxonomy" id="40686"/>
    <lineage>
        <taxon>Eukaryota</taxon>
        <taxon>Viridiplantae</taxon>
        <taxon>Streptophyta</taxon>
        <taxon>Embryophyta</taxon>
        <taxon>Tracheophyta</taxon>
        <taxon>Spermatophyta</taxon>
        <taxon>Magnoliopsida</taxon>
        <taxon>eudicotyledons</taxon>
        <taxon>Gunneridae</taxon>
        <taxon>Pentapetalae</taxon>
        <taxon>rosids</taxon>
        <taxon>fabids</taxon>
        <taxon>Malpighiales</taxon>
        <taxon>Salicaceae</taxon>
        <taxon>Saliceae</taxon>
        <taxon>Salix</taxon>
    </lineage>
</organism>
<reference evidence="4 5" key="1">
    <citation type="journal article" date="2023" name="Int. J. Mol. Sci.">
        <title>De Novo Assembly and Annotation of 11 Diverse Shrub Willow (Salix) Genomes Reveals Novel Gene Organization in Sex-Linked Regions.</title>
        <authorList>
            <person name="Hyden B."/>
            <person name="Feng K."/>
            <person name="Yates T.B."/>
            <person name="Jawdy S."/>
            <person name="Cereghino C."/>
            <person name="Smart L.B."/>
            <person name="Muchero W."/>
        </authorList>
    </citation>
    <scope>NUCLEOTIDE SEQUENCE [LARGE SCALE GENOMIC DNA]</scope>
    <source>
        <tissue evidence="4">Shoot tip</tissue>
    </source>
</reference>
<dbReference type="Pfam" id="PF00566">
    <property type="entry name" value="RabGAP-TBC"/>
    <property type="match status" value="2"/>
</dbReference>
<dbReference type="EMBL" id="JAPFFL010000017">
    <property type="protein sequence ID" value="KAJ6673131.1"/>
    <property type="molecule type" value="Genomic_DNA"/>
</dbReference>
<feature type="region of interest" description="Disordered" evidence="2">
    <location>
        <begin position="574"/>
        <end position="623"/>
    </location>
</feature>
<dbReference type="GO" id="GO:0005096">
    <property type="term" value="F:GTPase activator activity"/>
    <property type="evidence" value="ECO:0007669"/>
    <property type="project" value="UniProtKB-KW"/>
</dbReference>
<dbReference type="PROSITE" id="PS50086">
    <property type="entry name" value="TBC_RABGAP"/>
    <property type="match status" value="1"/>
</dbReference>
<evidence type="ECO:0000256" key="1">
    <source>
        <dbReference type="ARBA" id="ARBA00022468"/>
    </source>
</evidence>
<proteinExistence type="predicted"/>
<feature type="compositionally biased region" description="Low complexity" evidence="2">
    <location>
        <begin position="477"/>
        <end position="492"/>
    </location>
</feature>
<comment type="caution">
    <text evidence="4">The sequence shown here is derived from an EMBL/GenBank/DDBJ whole genome shotgun (WGS) entry which is preliminary data.</text>
</comment>
<dbReference type="OrthoDB" id="27140at2759"/>
<keyword evidence="1" id="KW-0343">GTPase activation</keyword>
<feature type="compositionally biased region" description="Polar residues" evidence="2">
    <location>
        <begin position="594"/>
        <end position="616"/>
    </location>
</feature>
<dbReference type="PANTHER" id="PTHR22957:SF337">
    <property type="entry name" value="TBC1 DOMAIN FAMILY MEMBER 5"/>
    <property type="match status" value="1"/>
</dbReference>
<dbReference type="AlphaFoldDB" id="A0A9Q0NNQ0"/>
<sequence>MLRRILLLWCLRHPEYGYRQGMHELLAPFLYVLHVDVEHLSEVRKQYEDHFTDKFDGLGFQENDLTYNFDFKKLLDSMEDEIGSHGNAVKVKSLNELDPEIQTTVLLTDAYGAEGELGIVISEKFMEHDAYCMLDALMSGSHASVAVVDFYSHSPAHGSHSGLPPVIETSAALYHLLSVVDSSLHSHLVELGVEPQYFALRWLRVLFGREFSLENLLLIWDEIFAADNNVTSEKGAEDDADSGFCIFRSPRGALIPAMSVSMILHLRSSLLATEHATTCLQRLLNFPENIDLRKLIDKAKSLQALALDTNMSSVSPPFDGIYNHSVVKGHSHALSSDSISPKTPLNVVPDSYWEEKWRVLHKTEELKHDHLGKLKPSQKKRWTEKVRLPLSRTESAPAPVKVGSGKKVQKSFIRRSLLEDLSHELGVDEDIGKSGCHEVSGKKDHQTVEVEEGGPDSVNNGFTCSTEERCLSGNAGSEENSSVFSDPSSSLSGGNDHENDSEKSSVASNMSVDENDQPVALQEDPTLPVSHPPEGVSLNSGTNNEPAGKQVAGPRERKLSGKFQWFWKLGWNTAGEETSENGSNTFEATKPGNDASNQINSAGSSSVNGSCNSYASSKGDGADQNVMGTLRNFGQSMLEHIQVIESVFQQERGQVGSLENFSKTALVGKGQVTAMTALKELRKISNLLSEM</sequence>
<name>A0A9Q0NNQ0_SALVM</name>
<dbReference type="SUPFAM" id="SSF47923">
    <property type="entry name" value="Ypt/Rab-GAP domain of gyp1p"/>
    <property type="match status" value="2"/>
</dbReference>
<evidence type="ECO:0000256" key="2">
    <source>
        <dbReference type="SAM" id="MobiDB-lite"/>
    </source>
</evidence>
<feature type="compositionally biased region" description="Basic and acidic residues" evidence="2">
    <location>
        <begin position="431"/>
        <end position="448"/>
    </location>
</feature>
<dbReference type="InterPro" id="IPR000195">
    <property type="entry name" value="Rab-GAP-TBC_dom"/>
</dbReference>
<dbReference type="InterPro" id="IPR035969">
    <property type="entry name" value="Rab-GAP_TBC_sf"/>
</dbReference>
<evidence type="ECO:0000313" key="4">
    <source>
        <dbReference type="EMBL" id="KAJ6673131.1"/>
    </source>
</evidence>
<dbReference type="PANTHER" id="PTHR22957">
    <property type="entry name" value="TBC1 DOMAIN FAMILY MEMBER GTPASE-ACTIVATING PROTEIN"/>
    <property type="match status" value="1"/>
</dbReference>
<feature type="region of interest" description="Disordered" evidence="2">
    <location>
        <begin position="431"/>
        <end position="556"/>
    </location>
</feature>
<protein>
    <submittedName>
        <fullName evidence="4">TBC1 DOMAIN FAMILY MEMBER GTPASE-ACTIVATING PROTEIN</fullName>
    </submittedName>
</protein>
<dbReference type="Gene3D" id="1.10.8.270">
    <property type="entry name" value="putative rabgap domain of human tbc1 domain family member 14 like domains"/>
    <property type="match status" value="1"/>
</dbReference>
<accession>A0A9Q0NNQ0</accession>